<evidence type="ECO:0000259" key="1">
    <source>
        <dbReference type="Pfam" id="PF13966"/>
    </source>
</evidence>
<organism evidence="2">
    <name type="scientific">Tanacetum cinerariifolium</name>
    <name type="common">Dalmatian daisy</name>
    <name type="synonym">Chrysanthemum cinerariifolium</name>
    <dbReference type="NCBI Taxonomy" id="118510"/>
    <lineage>
        <taxon>Eukaryota</taxon>
        <taxon>Viridiplantae</taxon>
        <taxon>Streptophyta</taxon>
        <taxon>Embryophyta</taxon>
        <taxon>Tracheophyta</taxon>
        <taxon>Spermatophyta</taxon>
        <taxon>Magnoliopsida</taxon>
        <taxon>eudicotyledons</taxon>
        <taxon>Gunneridae</taxon>
        <taxon>Pentapetalae</taxon>
        <taxon>asterids</taxon>
        <taxon>campanulids</taxon>
        <taxon>Asterales</taxon>
        <taxon>Asteraceae</taxon>
        <taxon>Asteroideae</taxon>
        <taxon>Anthemideae</taxon>
        <taxon>Anthemidinae</taxon>
        <taxon>Tanacetum</taxon>
    </lineage>
</organism>
<sequence>MGFGHKWRKWIASRLSSASISVLINGSPSKELKMELSLRQGDSLSPFLFLLVAKDLQVTIVEACNKSIFKGVFLEESRVNVSLLQSSDYVLFFREQSSLNASNLIEILNFFEMSSDLKANLDKSRFFGVGIPSSNIEAVAASFGCACDQLPFIYLGPPRRNLLIGGRLTPVKSVLGSLPIYYLSLFKAPLRSSTFSNPLDVDFFRLQGESWSIEVIDPNFKSSFVRKVVSGNDTSFWHDPWFDSGGIWDRRFTPRGRDNDDLSLLISHIGNTPLSPIGCDKWLWTCDPSGLFKVRSLSKIIQKLPLNVHSLGNHHLWNSWTPRKVNMCVWRASLNHLAMWVNMFQRGIHIASVRCPFCDSNDEDVNHLLISCYRVLPVWSWWTLDPPVFFPSVYVSDVASGNC</sequence>
<dbReference type="Pfam" id="PF13966">
    <property type="entry name" value="zf-RVT"/>
    <property type="match status" value="1"/>
</dbReference>
<dbReference type="AlphaFoldDB" id="A0A6L2MZ78"/>
<dbReference type="InterPro" id="IPR026960">
    <property type="entry name" value="RVT-Znf"/>
</dbReference>
<reference evidence="2" key="1">
    <citation type="journal article" date="2019" name="Sci. Rep.">
        <title>Draft genome of Tanacetum cinerariifolium, the natural source of mosquito coil.</title>
        <authorList>
            <person name="Yamashiro T."/>
            <person name="Shiraishi A."/>
            <person name="Satake H."/>
            <person name="Nakayama K."/>
        </authorList>
    </citation>
    <scope>NUCLEOTIDE SEQUENCE</scope>
</reference>
<dbReference type="GO" id="GO:0003964">
    <property type="term" value="F:RNA-directed DNA polymerase activity"/>
    <property type="evidence" value="ECO:0007669"/>
    <property type="project" value="UniProtKB-KW"/>
</dbReference>
<accession>A0A6L2MZ78</accession>
<protein>
    <submittedName>
        <fullName evidence="2">Reverse transcriptase domain, reverse transcriptase zinc-binding domain protein</fullName>
    </submittedName>
</protein>
<dbReference type="PANTHER" id="PTHR33116:SF78">
    <property type="entry name" value="OS12G0587133 PROTEIN"/>
    <property type="match status" value="1"/>
</dbReference>
<evidence type="ECO:0000313" key="2">
    <source>
        <dbReference type="EMBL" id="GEU79271.1"/>
    </source>
</evidence>
<comment type="caution">
    <text evidence="2">The sequence shown here is derived from an EMBL/GenBank/DDBJ whole genome shotgun (WGS) entry which is preliminary data.</text>
</comment>
<name>A0A6L2MZ78_TANCI</name>
<gene>
    <name evidence="2" type="ORF">Tci_051249</name>
</gene>
<feature type="domain" description="Reverse transcriptase zinc-binding" evidence="1">
    <location>
        <begin position="292"/>
        <end position="379"/>
    </location>
</feature>
<proteinExistence type="predicted"/>
<keyword evidence="2" id="KW-0695">RNA-directed DNA polymerase</keyword>
<keyword evidence="2" id="KW-0548">Nucleotidyltransferase</keyword>
<dbReference type="PANTHER" id="PTHR33116">
    <property type="entry name" value="REVERSE TRANSCRIPTASE ZINC-BINDING DOMAIN-CONTAINING PROTEIN-RELATED-RELATED"/>
    <property type="match status" value="1"/>
</dbReference>
<keyword evidence="2" id="KW-0808">Transferase</keyword>
<dbReference type="EMBL" id="BKCJ010007837">
    <property type="protein sequence ID" value="GEU79271.1"/>
    <property type="molecule type" value="Genomic_DNA"/>
</dbReference>